<dbReference type="PaxDb" id="3847-GLYMA20G36060.1"/>
<organism evidence="9">
    <name type="scientific">Glycine max</name>
    <name type="common">Soybean</name>
    <name type="synonym">Glycine hispida</name>
    <dbReference type="NCBI Taxonomy" id="3847"/>
    <lineage>
        <taxon>Eukaryota</taxon>
        <taxon>Viridiplantae</taxon>
        <taxon>Streptophyta</taxon>
        <taxon>Embryophyta</taxon>
        <taxon>Tracheophyta</taxon>
        <taxon>Spermatophyta</taxon>
        <taxon>Magnoliopsida</taxon>
        <taxon>eudicotyledons</taxon>
        <taxon>Gunneridae</taxon>
        <taxon>Pentapetalae</taxon>
        <taxon>rosids</taxon>
        <taxon>fabids</taxon>
        <taxon>Fabales</taxon>
        <taxon>Fabaceae</taxon>
        <taxon>Papilionoideae</taxon>
        <taxon>50 kb inversion clade</taxon>
        <taxon>NPAAA clade</taxon>
        <taxon>indigoferoid/millettioid clade</taxon>
        <taxon>Phaseoleae</taxon>
        <taxon>Glycine</taxon>
        <taxon>Glycine subgen. Soja</taxon>
    </lineage>
</organism>
<dbReference type="PANTHER" id="PTHR23198:SF6">
    <property type="entry name" value="NUCLEAR PORE COMPLEX PROTEIN NUP98-NUP96"/>
    <property type="match status" value="1"/>
</dbReference>
<evidence type="ECO:0000256" key="7">
    <source>
        <dbReference type="ARBA" id="ARBA00023132"/>
    </source>
</evidence>
<evidence type="ECO:0000313" key="9">
    <source>
        <dbReference type="EMBL" id="KRG92549.1"/>
    </source>
</evidence>
<dbReference type="GO" id="GO:0051028">
    <property type="term" value="P:mRNA transport"/>
    <property type="evidence" value="ECO:0007669"/>
    <property type="project" value="UniProtKB-KW"/>
</dbReference>
<dbReference type="eggNOG" id="KOG0845">
    <property type="taxonomic scope" value="Eukaryota"/>
</dbReference>
<evidence type="ECO:0000256" key="1">
    <source>
        <dbReference type="ARBA" id="ARBA00004567"/>
    </source>
</evidence>
<dbReference type="GO" id="GO:0000973">
    <property type="term" value="P:post-transcriptional tethering of RNA polymerase II gene DNA at nuclear periphery"/>
    <property type="evidence" value="ECO:0000318"/>
    <property type="project" value="GO_Central"/>
</dbReference>
<accession>I1NII3</accession>
<dbReference type="InterPro" id="IPR037665">
    <property type="entry name" value="Nucleoporin_S59-like"/>
</dbReference>
<dbReference type="Gramene" id="KRG92549">
    <property type="protein sequence ID" value="KRG92549"/>
    <property type="gene ID" value="GLYMA_20G218300"/>
</dbReference>
<keyword evidence="6" id="KW-0811">Translocation</keyword>
<proteinExistence type="inferred from homology"/>
<dbReference type="FunFam" id="1.10.10.2360:FF:000001">
    <property type="entry name" value="Nuclear pore complex protein Nup98-Nup96"/>
    <property type="match status" value="1"/>
</dbReference>
<dbReference type="GO" id="GO:0008139">
    <property type="term" value="F:nuclear localization sequence binding"/>
    <property type="evidence" value="ECO:0000318"/>
    <property type="project" value="GO_Central"/>
</dbReference>
<sequence>MKAEDDVYLVLVFGQSSSGFGQNNSSINPFALKPFGITTPFGSPIGFGGSSTGVAQPSSPFASNTAFGFSSSPAFSSSVPSFWSSSTPDLGSSSSSFSGKIISFWSAASFGGSESASTQTVSFGATQPSQLAFGSSIFGFSAPFGASSQPAFGASSTPISSTSAFGTSTPFLFSFGSTQIGQSPAFGSSSPFGGITSPLGGQSSAFGFQTPRSGFGNTGTGQSGFGGKQRSDSRVASYMATTEADSCTSGSKLESISAMPIYKDKSHEQLRWEDYQLGDKGFSLYQSAANPFSTTTPNSNLFVPKSSPLSSGFGTSAAPAFSLPAFGSSTSAAEPSIFGSTPCPFGANSSSTPSFGQSLSLFNTAPAQATSSPFGRNIFGNTQSSPLFSSAAPTRLQPHRLVLLLDSLPALLGRLHLLLVNQACSIHLPGLFKHPMGAMKIILHKRQTVVTAGEDAIVPEHKSGVEALMPKLRQSVGQGLNKPAEVTLLNLRRFSKRIGHQYMEGPKIEKYKRVEDQGQTLQHLQAGR</sequence>
<dbReference type="Gene3D" id="1.10.10.2360">
    <property type="match status" value="1"/>
</dbReference>
<dbReference type="HOGENOM" id="CLU_516232_0_0_1"/>
<dbReference type="PANTHER" id="PTHR23198">
    <property type="entry name" value="NUCLEOPORIN"/>
    <property type="match status" value="1"/>
</dbReference>
<dbReference type="EnsemblPlants" id="KRG92549">
    <property type="protein sequence ID" value="KRG92549"/>
    <property type="gene ID" value="GLYMA_20G218300"/>
</dbReference>
<dbReference type="GO" id="GO:0006405">
    <property type="term" value="P:RNA export from nucleus"/>
    <property type="evidence" value="ECO:0000318"/>
    <property type="project" value="GO_Central"/>
</dbReference>
<evidence type="ECO:0000256" key="4">
    <source>
        <dbReference type="ARBA" id="ARBA00022816"/>
    </source>
</evidence>
<evidence type="ECO:0000256" key="6">
    <source>
        <dbReference type="ARBA" id="ARBA00023010"/>
    </source>
</evidence>
<dbReference type="Proteomes" id="UP000008827">
    <property type="component" value="Chromosome 20"/>
</dbReference>
<evidence type="ECO:0008006" key="12">
    <source>
        <dbReference type="Google" id="ProtNLM"/>
    </source>
</evidence>
<evidence type="ECO:0000256" key="5">
    <source>
        <dbReference type="ARBA" id="ARBA00022927"/>
    </source>
</evidence>
<name>I1NII3_SOYBN</name>
<dbReference type="GO" id="GO:0044614">
    <property type="term" value="C:nuclear pore cytoplasmic filaments"/>
    <property type="evidence" value="ECO:0000318"/>
    <property type="project" value="GO_Central"/>
</dbReference>
<evidence type="ECO:0000256" key="3">
    <source>
        <dbReference type="ARBA" id="ARBA00022448"/>
    </source>
</evidence>
<evidence type="ECO:0000313" key="11">
    <source>
        <dbReference type="Proteomes" id="UP000008827"/>
    </source>
</evidence>
<evidence type="ECO:0000256" key="8">
    <source>
        <dbReference type="ARBA" id="ARBA00023242"/>
    </source>
</evidence>
<dbReference type="GO" id="GO:0003723">
    <property type="term" value="F:RNA binding"/>
    <property type="evidence" value="ECO:0000318"/>
    <property type="project" value="GO_Central"/>
</dbReference>
<comment type="similarity">
    <text evidence="2">Belongs to the nucleoporin GLFG family.</text>
</comment>
<evidence type="ECO:0000256" key="2">
    <source>
        <dbReference type="ARBA" id="ARBA00008926"/>
    </source>
</evidence>
<keyword evidence="7" id="KW-0906">Nuclear pore complex</keyword>
<comment type="subcellular location">
    <subcellularLocation>
        <location evidence="1">Nucleus</location>
        <location evidence="1">Nuclear pore complex</location>
    </subcellularLocation>
</comment>
<keyword evidence="11" id="KW-1185">Reference proteome</keyword>
<dbReference type="InParanoid" id="I1NII3"/>
<dbReference type="EMBL" id="CM000853">
    <property type="protein sequence ID" value="KRG92549.1"/>
    <property type="molecule type" value="Genomic_DNA"/>
</dbReference>
<dbReference type="AlphaFoldDB" id="I1NII3"/>
<keyword evidence="3" id="KW-0813">Transport</keyword>
<reference evidence="10" key="2">
    <citation type="submission" date="2018-02" db="UniProtKB">
        <authorList>
            <consortium name="EnsemblPlants"/>
        </authorList>
    </citation>
    <scope>IDENTIFICATION</scope>
    <source>
        <strain evidence="10">Williams 82</strain>
    </source>
</reference>
<gene>
    <name evidence="9" type="ORF">GLYMA_20G218300</name>
</gene>
<dbReference type="GO" id="GO:0017056">
    <property type="term" value="F:structural constituent of nuclear pore"/>
    <property type="evidence" value="ECO:0000318"/>
    <property type="project" value="GO_Central"/>
</dbReference>
<keyword evidence="8" id="KW-0539">Nucleus</keyword>
<dbReference type="STRING" id="3847.I1NII3"/>
<keyword evidence="5" id="KW-0653">Protein transport</keyword>
<dbReference type="GO" id="GO:0006606">
    <property type="term" value="P:protein import into nucleus"/>
    <property type="evidence" value="ECO:0000318"/>
    <property type="project" value="GO_Central"/>
</dbReference>
<evidence type="ECO:0000313" key="10">
    <source>
        <dbReference type="EnsemblPlants" id="KRG92549"/>
    </source>
</evidence>
<keyword evidence="4" id="KW-0509">mRNA transport</keyword>
<reference evidence="9 10" key="1">
    <citation type="journal article" date="2010" name="Nature">
        <title>Genome sequence of the palaeopolyploid soybean.</title>
        <authorList>
            <person name="Schmutz J."/>
            <person name="Cannon S.B."/>
            <person name="Schlueter J."/>
            <person name="Ma J."/>
            <person name="Mitros T."/>
            <person name="Nelson W."/>
            <person name="Hyten D.L."/>
            <person name="Song Q."/>
            <person name="Thelen J.J."/>
            <person name="Cheng J."/>
            <person name="Xu D."/>
            <person name="Hellsten U."/>
            <person name="May G.D."/>
            <person name="Yu Y."/>
            <person name="Sakurai T."/>
            <person name="Umezawa T."/>
            <person name="Bhattacharyya M.K."/>
            <person name="Sandhu D."/>
            <person name="Valliyodan B."/>
            <person name="Lindquist E."/>
            <person name="Peto M."/>
            <person name="Grant D."/>
            <person name="Shu S."/>
            <person name="Goodstein D."/>
            <person name="Barry K."/>
            <person name="Futrell-Griggs M."/>
            <person name="Abernathy B."/>
            <person name="Du J."/>
            <person name="Tian Z."/>
            <person name="Zhu L."/>
            <person name="Gill N."/>
            <person name="Joshi T."/>
            <person name="Libault M."/>
            <person name="Sethuraman A."/>
            <person name="Zhang X.-C."/>
            <person name="Shinozaki K."/>
            <person name="Nguyen H.T."/>
            <person name="Wing R.A."/>
            <person name="Cregan P."/>
            <person name="Specht J."/>
            <person name="Grimwood J."/>
            <person name="Rokhsar D."/>
            <person name="Stacey G."/>
            <person name="Shoemaker R.C."/>
            <person name="Jackson S.A."/>
        </authorList>
    </citation>
    <scope>NUCLEOTIDE SEQUENCE</scope>
    <source>
        <strain evidence="10">cv. Williams 82</strain>
        <tissue evidence="9">Callus</tissue>
    </source>
</reference>
<dbReference type="GO" id="GO:0034398">
    <property type="term" value="P:telomere tethering at nuclear periphery"/>
    <property type="evidence" value="ECO:0000318"/>
    <property type="project" value="GO_Central"/>
</dbReference>
<protein>
    <recommendedName>
        <fullName evidence="12">Nuclear pore complex protein NUP98A</fullName>
    </recommendedName>
</protein>
<reference evidence="9" key="3">
    <citation type="submission" date="2018-07" db="EMBL/GenBank/DDBJ databases">
        <title>WGS assembly of Glycine max.</title>
        <authorList>
            <person name="Schmutz J."/>
            <person name="Cannon S."/>
            <person name="Schlueter J."/>
            <person name="Ma J."/>
            <person name="Mitros T."/>
            <person name="Nelson W."/>
            <person name="Hyten D."/>
            <person name="Song Q."/>
            <person name="Thelen J."/>
            <person name="Cheng J."/>
            <person name="Xu D."/>
            <person name="Hellsten U."/>
            <person name="May G."/>
            <person name="Yu Y."/>
            <person name="Sakurai T."/>
            <person name="Umezawa T."/>
            <person name="Bhattacharyya M."/>
            <person name="Sandhu D."/>
            <person name="Valliyodan B."/>
            <person name="Lindquist E."/>
            <person name="Peto M."/>
            <person name="Grant D."/>
            <person name="Shu S."/>
            <person name="Goodstein D."/>
            <person name="Barry K."/>
            <person name="Futrell-Griggs M."/>
            <person name="Abernathy B."/>
            <person name="Du J."/>
            <person name="Tian Z."/>
            <person name="Zhu L."/>
            <person name="Gill N."/>
            <person name="Joshi T."/>
            <person name="Libault M."/>
            <person name="Sethuraman A."/>
            <person name="Zhang X."/>
            <person name="Shinozaki K."/>
            <person name="Nguyen H."/>
            <person name="Wing R."/>
            <person name="Cregan P."/>
            <person name="Specht J."/>
            <person name="Grimwood J."/>
            <person name="Rokhsar D."/>
            <person name="Stacey G."/>
            <person name="Shoemaker R."/>
            <person name="Jackson S."/>
        </authorList>
    </citation>
    <scope>NUCLEOTIDE SEQUENCE</scope>
    <source>
        <tissue evidence="9">Callus</tissue>
    </source>
</reference>